<gene>
    <name evidence="1" type="ORF">MCOS_LOCUS10060</name>
</gene>
<organism evidence="3">
    <name type="scientific">Mesocestoides corti</name>
    <name type="common">Flatworm</name>
    <dbReference type="NCBI Taxonomy" id="53468"/>
    <lineage>
        <taxon>Eukaryota</taxon>
        <taxon>Metazoa</taxon>
        <taxon>Spiralia</taxon>
        <taxon>Lophotrochozoa</taxon>
        <taxon>Platyhelminthes</taxon>
        <taxon>Cestoda</taxon>
        <taxon>Eucestoda</taxon>
        <taxon>Cyclophyllidea</taxon>
        <taxon>Mesocestoididae</taxon>
        <taxon>Mesocestoides</taxon>
    </lineage>
</organism>
<keyword evidence="2" id="KW-1185">Reference proteome</keyword>
<dbReference type="WBParaSite" id="MCOS_0001005901-mRNA-1">
    <property type="protein sequence ID" value="MCOS_0001005901-mRNA-1"/>
    <property type="gene ID" value="MCOS_0001005901"/>
</dbReference>
<evidence type="ECO:0000313" key="1">
    <source>
        <dbReference type="EMBL" id="VDD84057.1"/>
    </source>
</evidence>
<dbReference type="AlphaFoldDB" id="A0A0R3UQA7"/>
<name>A0A0R3UQA7_MESCO</name>
<evidence type="ECO:0000313" key="3">
    <source>
        <dbReference type="WBParaSite" id="MCOS_0001005901-mRNA-1"/>
    </source>
</evidence>
<sequence>MEISRHKPTHFNDSSWHQQCACVLNVDLDEDRPLVTVPSLPQGAGTTPIVPWSEARVFHRQPPPLSPLPLAARFIHFSSFSEETQFKQDDALNLARGLLS</sequence>
<accession>A0A0R3UQA7</accession>
<reference evidence="1 2" key="2">
    <citation type="submission" date="2018-10" db="EMBL/GenBank/DDBJ databases">
        <authorList>
            <consortium name="Pathogen Informatics"/>
        </authorList>
    </citation>
    <scope>NUCLEOTIDE SEQUENCE [LARGE SCALE GENOMIC DNA]</scope>
</reference>
<dbReference type="Proteomes" id="UP000267029">
    <property type="component" value="Unassembled WGS sequence"/>
</dbReference>
<protein>
    <submittedName>
        <fullName evidence="1 3">Uncharacterized protein</fullName>
    </submittedName>
</protein>
<reference evidence="3" key="1">
    <citation type="submission" date="2017-02" db="UniProtKB">
        <authorList>
            <consortium name="WormBaseParasite"/>
        </authorList>
    </citation>
    <scope>IDENTIFICATION</scope>
</reference>
<evidence type="ECO:0000313" key="2">
    <source>
        <dbReference type="Proteomes" id="UP000267029"/>
    </source>
</evidence>
<proteinExistence type="predicted"/>
<dbReference type="EMBL" id="UXSR01005961">
    <property type="protein sequence ID" value="VDD84057.1"/>
    <property type="molecule type" value="Genomic_DNA"/>
</dbReference>